<evidence type="ECO:0000313" key="3">
    <source>
        <dbReference type="Proteomes" id="UP000269041"/>
    </source>
</evidence>
<proteinExistence type="predicted"/>
<feature type="chain" id="PRO_5018598898" description="SnoaL-like domain-containing protein" evidence="1">
    <location>
        <begin position="22"/>
        <end position="297"/>
    </location>
</feature>
<keyword evidence="3" id="KW-1185">Reference proteome</keyword>
<reference evidence="2 3" key="1">
    <citation type="submission" date="2018-12" db="EMBL/GenBank/DDBJ databases">
        <title>Genomic taxonomy of the Vibrionaceae family.</title>
        <authorList>
            <person name="Gomez-Gil B."/>
            <person name="Enciso-Ibarra K."/>
        </authorList>
    </citation>
    <scope>NUCLEOTIDE SEQUENCE [LARGE SCALE GENOMIC DNA]</scope>
    <source>
        <strain evidence="2 3">CAIM 594</strain>
    </source>
</reference>
<gene>
    <name evidence="2" type="ORF">EJA03_18275</name>
</gene>
<dbReference type="InterPro" id="IPR032710">
    <property type="entry name" value="NTF2-like_dom_sf"/>
</dbReference>
<dbReference type="OrthoDB" id="9812089at2"/>
<feature type="signal peptide" evidence="1">
    <location>
        <begin position="1"/>
        <end position="21"/>
    </location>
</feature>
<dbReference type="AlphaFoldDB" id="A0A3R9EG09"/>
<organism evidence="2 3">
    <name type="scientific">Vibrio pectenicida</name>
    <dbReference type="NCBI Taxonomy" id="62763"/>
    <lineage>
        <taxon>Bacteria</taxon>
        <taxon>Pseudomonadati</taxon>
        <taxon>Pseudomonadota</taxon>
        <taxon>Gammaproteobacteria</taxon>
        <taxon>Vibrionales</taxon>
        <taxon>Vibrionaceae</taxon>
        <taxon>Vibrio</taxon>
    </lineage>
</organism>
<dbReference type="EMBL" id="RSFA01000127">
    <property type="protein sequence ID" value="RSD29524.1"/>
    <property type="molecule type" value="Genomic_DNA"/>
</dbReference>
<dbReference type="Gene3D" id="3.10.450.50">
    <property type="match status" value="2"/>
</dbReference>
<dbReference type="PANTHER" id="PTHR38436:SF1">
    <property type="entry name" value="ESTER CYCLASE"/>
    <property type="match status" value="1"/>
</dbReference>
<keyword evidence="1" id="KW-0732">Signal</keyword>
<dbReference type="RefSeq" id="WP_125323175.1">
    <property type="nucleotide sequence ID" value="NZ_AP024890.1"/>
</dbReference>
<evidence type="ECO:0000256" key="1">
    <source>
        <dbReference type="SAM" id="SignalP"/>
    </source>
</evidence>
<accession>A0A3R9EG09</accession>
<dbReference type="InterPro" id="IPR009959">
    <property type="entry name" value="Cyclase_SnoaL-like"/>
</dbReference>
<dbReference type="Pfam" id="PF07366">
    <property type="entry name" value="SnoaL"/>
    <property type="match status" value="1"/>
</dbReference>
<dbReference type="GO" id="GO:0030638">
    <property type="term" value="P:polyketide metabolic process"/>
    <property type="evidence" value="ECO:0007669"/>
    <property type="project" value="InterPro"/>
</dbReference>
<name>A0A3R9EG09_9VIBR</name>
<comment type="caution">
    <text evidence="2">The sequence shown here is derived from an EMBL/GenBank/DDBJ whole genome shotgun (WGS) entry which is preliminary data.</text>
</comment>
<evidence type="ECO:0000313" key="2">
    <source>
        <dbReference type="EMBL" id="RSD29524.1"/>
    </source>
</evidence>
<dbReference type="PANTHER" id="PTHR38436">
    <property type="entry name" value="POLYKETIDE CYCLASE SNOAL-LIKE DOMAIN"/>
    <property type="match status" value="1"/>
</dbReference>
<evidence type="ECO:0008006" key="4">
    <source>
        <dbReference type="Google" id="ProtNLM"/>
    </source>
</evidence>
<dbReference type="Proteomes" id="UP000269041">
    <property type="component" value="Unassembled WGS sequence"/>
</dbReference>
<sequence>MSIKSAAIGFAMWLLAMPSFADLSTIDKQTSQVKKLAEGFYQDVLIYRNLNNFQKYIGSPYIQHAPAYGDGPVELMKAISGELTADPDVTIDIYRTISEGPYAAIHSVWTTSDKAQYVYVDIWREENGKLVEHWDHYQKVPALSANQNTMYQGPDANIYDSTQNIERNRKRAISVLKSFDNPANKIAVKKYISSETYIQHNPEVPDGKDALLDYLDFLHKKNTKFDTEIAKTIAMGDMVLVHSKQVDLNKKGDLGTGYIDIFRFNSDGLIVEHWDIIEPQTGVSQNGNDVFDYPSKS</sequence>
<protein>
    <recommendedName>
        <fullName evidence="4">SnoaL-like domain-containing protein</fullName>
    </recommendedName>
</protein>
<dbReference type="SUPFAM" id="SSF54427">
    <property type="entry name" value="NTF2-like"/>
    <property type="match status" value="2"/>
</dbReference>